<protein>
    <recommendedName>
        <fullName evidence="2">histidine kinase</fullName>
        <ecNumber evidence="2">2.7.13.3</ecNumber>
    </recommendedName>
</protein>
<dbReference type="InterPro" id="IPR011712">
    <property type="entry name" value="Sig_transdc_His_kin_sub3_dim/P"/>
</dbReference>
<dbReference type="OrthoDB" id="9781904at2"/>
<keyword evidence="4" id="KW-0547">Nucleotide-binding</keyword>
<keyword evidence="8" id="KW-0472">Membrane</keyword>
<feature type="transmembrane region" description="Helical" evidence="8">
    <location>
        <begin position="6"/>
        <end position="25"/>
    </location>
</feature>
<dbReference type="InterPro" id="IPR000014">
    <property type="entry name" value="PAS"/>
</dbReference>
<evidence type="ECO:0000256" key="7">
    <source>
        <dbReference type="ARBA" id="ARBA00023012"/>
    </source>
</evidence>
<evidence type="ECO:0000259" key="9">
    <source>
        <dbReference type="PROSITE" id="PS50109"/>
    </source>
</evidence>
<keyword evidence="6" id="KW-0067">ATP-binding</keyword>
<dbReference type="Proteomes" id="UP000187074">
    <property type="component" value="Unassembled WGS sequence"/>
</dbReference>
<dbReference type="Pfam" id="PF13188">
    <property type="entry name" value="PAS_8"/>
    <property type="match status" value="1"/>
</dbReference>
<reference evidence="12 13" key="1">
    <citation type="submission" date="2016-11" db="EMBL/GenBank/DDBJ databases">
        <title>Paenibacillus species isolates.</title>
        <authorList>
            <person name="Beno S.M."/>
        </authorList>
    </citation>
    <scope>NUCLEOTIDE SEQUENCE [LARGE SCALE GENOMIC DNA]</scope>
    <source>
        <strain evidence="12 13">FSL F4-0100</strain>
    </source>
</reference>
<evidence type="ECO:0000259" key="10">
    <source>
        <dbReference type="PROSITE" id="PS50112"/>
    </source>
</evidence>
<dbReference type="PROSITE" id="PS50112">
    <property type="entry name" value="PAS"/>
    <property type="match status" value="1"/>
</dbReference>
<dbReference type="GO" id="GO:0000155">
    <property type="term" value="F:phosphorelay sensor kinase activity"/>
    <property type="evidence" value="ECO:0007669"/>
    <property type="project" value="InterPro"/>
</dbReference>
<evidence type="ECO:0000256" key="8">
    <source>
        <dbReference type="SAM" id="Phobius"/>
    </source>
</evidence>
<keyword evidence="7" id="KW-0902">Two-component regulatory system</keyword>
<evidence type="ECO:0000313" key="12">
    <source>
        <dbReference type="EMBL" id="OME92962.1"/>
    </source>
</evidence>
<dbReference type="Pfam" id="PF13426">
    <property type="entry name" value="PAS_9"/>
    <property type="match status" value="1"/>
</dbReference>
<accession>A0A1R1B2S3</accession>
<dbReference type="InterPro" id="IPR036890">
    <property type="entry name" value="HATPase_C_sf"/>
</dbReference>
<feature type="domain" description="Histidine kinase" evidence="9">
    <location>
        <begin position="721"/>
        <end position="810"/>
    </location>
</feature>
<dbReference type="EMBL" id="MRTF01000004">
    <property type="protein sequence ID" value="OME92962.1"/>
    <property type="molecule type" value="Genomic_DNA"/>
</dbReference>
<dbReference type="InterPro" id="IPR005467">
    <property type="entry name" value="His_kinase_dom"/>
</dbReference>
<dbReference type="GO" id="GO:0016020">
    <property type="term" value="C:membrane"/>
    <property type="evidence" value="ECO:0007669"/>
    <property type="project" value="InterPro"/>
</dbReference>
<dbReference type="InterPro" id="IPR003594">
    <property type="entry name" value="HATPase_dom"/>
</dbReference>
<dbReference type="InterPro" id="IPR050482">
    <property type="entry name" value="Sensor_HK_TwoCompSys"/>
</dbReference>
<dbReference type="STRING" id="1401.BK123_13920"/>
<dbReference type="InterPro" id="IPR000700">
    <property type="entry name" value="PAS-assoc_C"/>
</dbReference>
<evidence type="ECO:0000256" key="3">
    <source>
        <dbReference type="ARBA" id="ARBA00022679"/>
    </source>
</evidence>
<dbReference type="SUPFAM" id="SSF55785">
    <property type="entry name" value="PYP-like sensor domain (PAS domain)"/>
    <property type="match status" value="3"/>
</dbReference>
<dbReference type="AlphaFoldDB" id="A0A1R1B2S3"/>
<dbReference type="Gene3D" id="3.30.565.10">
    <property type="entry name" value="Histidine kinase-like ATPase, C-terminal domain"/>
    <property type="match status" value="1"/>
</dbReference>
<evidence type="ECO:0000256" key="4">
    <source>
        <dbReference type="ARBA" id="ARBA00022741"/>
    </source>
</evidence>
<gene>
    <name evidence="12" type="ORF">BK123_13920</name>
</gene>
<dbReference type="PANTHER" id="PTHR24421:SF60">
    <property type="entry name" value="SENSOR HISTIDINE KINASE COMP"/>
    <property type="match status" value="1"/>
</dbReference>
<feature type="domain" description="PAS" evidence="10">
    <location>
        <begin position="44"/>
        <end position="116"/>
    </location>
</feature>
<evidence type="ECO:0000256" key="5">
    <source>
        <dbReference type="ARBA" id="ARBA00022777"/>
    </source>
</evidence>
<name>A0A1R1B2S3_PAELA</name>
<dbReference type="InterPro" id="IPR013655">
    <property type="entry name" value="PAS_fold_3"/>
</dbReference>
<dbReference type="PROSITE" id="PS50109">
    <property type="entry name" value="HIS_KIN"/>
    <property type="match status" value="1"/>
</dbReference>
<dbReference type="InterPro" id="IPR035965">
    <property type="entry name" value="PAS-like_dom_sf"/>
</dbReference>
<dbReference type="CDD" id="cd00130">
    <property type="entry name" value="PAS"/>
    <property type="match status" value="1"/>
</dbReference>
<comment type="catalytic activity">
    <reaction evidence="1">
        <text>ATP + protein L-histidine = ADP + protein N-phospho-L-histidine.</text>
        <dbReference type="EC" id="2.7.13.3"/>
    </reaction>
</comment>
<organism evidence="12 13">
    <name type="scientific">Paenibacillus lautus</name>
    <name type="common">Bacillus lautus</name>
    <dbReference type="NCBI Taxonomy" id="1401"/>
    <lineage>
        <taxon>Bacteria</taxon>
        <taxon>Bacillati</taxon>
        <taxon>Bacillota</taxon>
        <taxon>Bacilli</taxon>
        <taxon>Bacillales</taxon>
        <taxon>Paenibacillaceae</taxon>
        <taxon>Paenibacillus</taxon>
    </lineage>
</organism>
<evidence type="ECO:0000256" key="6">
    <source>
        <dbReference type="ARBA" id="ARBA00022840"/>
    </source>
</evidence>
<dbReference type="SMART" id="SM00091">
    <property type="entry name" value="PAS"/>
    <property type="match status" value="3"/>
</dbReference>
<dbReference type="Pfam" id="PF08447">
    <property type="entry name" value="PAS_3"/>
    <property type="match status" value="1"/>
</dbReference>
<evidence type="ECO:0000313" key="13">
    <source>
        <dbReference type="Proteomes" id="UP000187074"/>
    </source>
</evidence>
<sequence>MCIYFLGATILVLVALTITFWIFLFKSAYQRKLNHQALDTAEGRFRLLDDMLLTLDVGIWSYDFGTRSIQNTSLAFHKITGYSHRDFTDGLSWEELIHPEDMTLFRSLVDRTRQGETVHTEFRIIHAEGDVRWVQVKMIPMMNESGQMIRTDGIAVDISTRFRMEEALYDITECKKMEQALKESMNRYRRLVELSPIAIAVCKDRKLMYVNPAGLRIIGAAGPENILGTDPWDWVLDPYEEWERKRLMQLIRSGQVVPEELSIKRVDGERVDVVTTALYDAESDAIEIFFEDITARKSAERALMESDRINRHILDIAPVAMFLHSDFSYVYANPAGLSLLGIADIVQLAGTSLQDVIPSDQVEFVIAEVEHVYESGNTSELTGNKLVQLDGTIIDIEAITTPIPYIGHNTALTIIRDVTQQKQAERERIAAERLVRESEDRYFRLQMSLDQFSSDLFGMVKISELNARIVREIKKVLVADRVSLIQINHHSLHIKIQGGHKVLPQGVLHAIHTCGPEHIPFCKLFEMSDGYFVKIGEMNGDSSIVCIGGEVPLLMIQAKKIWLETITRYASVLYDNFRVIEDLTRELEKLDSSQQIMPLWLLRLMLHLSENERKRLSQDLHDAALQEQIIWYRKLNQITSDHELPEQLRPQLEEIEQGLLDVIYQIRITCNELRPPLLKEEGLERSLEALFEFTQLRTNYSIQFDCSNFDDDISDDHLIGLYRIVQELLANATKHSNATEVKLRLSTHCDEVNLSYEDNGIGIDLNQKPDQFNHMGIGGMKERVRSMNGKIQFDSSKSGGTAVYISITAK</sequence>
<dbReference type="NCBIfam" id="TIGR00229">
    <property type="entry name" value="sensory_box"/>
    <property type="match status" value="3"/>
</dbReference>
<keyword evidence="3" id="KW-0808">Transferase</keyword>
<evidence type="ECO:0000256" key="2">
    <source>
        <dbReference type="ARBA" id="ARBA00012438"/>
    </source>
</evidence>
<dbReference type="CDD" id="cd16917">
    <property type="entry name" value="HATPase_UhpB-NarQ-NarX-like"/>
    <property type="match status" value="1"/>
</dbReference>
<dbReference type="InterPro" id="IPR001610">
    <property type="entry name" value="PAC"/>
</dbReference>
<dbReference type="EC" id="2.7.13.3" evidence="2"/>
<dbReference type="SMART" id="SM00086">
    <property type="entry name" value="PAC"/>
    <property type="match status" value="1"/>
</dbReference>
<keyword evidence="5 12" id="KW-0418">Kinase</keyword>
<keyword evidence="8" id="KW-0812">Transmembrane</keyword>
<evidence type="ECO:0000256" key="1">
    <source>
        <dbReference type="ARBA" id="ARBA00000085"/>
    </source>
</evidence>
<evidence type="ECO:0000259" key="11">
    <source>
        <dbReference type="PROSITE" id="PS50113"/>
    </source>
</evidence>
<keyword evidence="8" id="KW-1133">Transmembrane helix</keyword>
<proteinExistence type="predicted"/>
<dbReference type="Pfam" id="PF07730">
    <property type="entry name" value="HisKA_3"/>
    <property type="match status" value="1"/>
</dbReference>
<dbReference type="GO" id="GO:0046983">
    <property type="term" value="F:protein dimerization activity"/>
    <property type="evidence" value="ECO:0007669"/>
    <property type="project" value="InterPro"/>
</dbReference>
<dbReference type="GO" id="GO:0005524">
    <property type="term" value="F:ATP binding"/>
    <property type="evidence" value="ECO:0007669"/>
    <property type="project" value="UniProtKB-KW"/>
</dbReference>
<dbReference type="SUPFAM" id="SSF55874">
    <property type="entry name" value="ATPase domain of HSP90 chaperone/DNA topoisomerase II/histidine kinase"/>
    <property type="match status" value="1"/>
</dbReference>
<comment type="caution">
    <text evidence="12">The sequence shown here is derived from an EMBL/GenBank/DDBJ whole genome shotgun (WGS) entry which is preliminary data.</text>
</comment>
<dbReference type="Gene3D" id="3.30.450.20">
    <property type="entry name" value="PAS domain"/>
    <property type="match status" value="3"/>
</dbReference>
<dbReference type="Pfam" id="PF02518">
    <property type="entry name" value="HATPase_c"/>
    <property type="match status" value="1"/>
</dbReference>
<dbReference type="PROSITE" id="PS50113">
    <property type="entry name" value="PAC"/>
    <property type="match status" value="1"/>
</dbReference>
<dbReference type="PANTHER" id="PTHR24421">
    <property type="entry name" value="NITRATE/NITRITE SENSOR PROTEIN NARX-RELATED"/>
    <property type="match status" value="1"/>
</dbReference>
<feature type="domain" description="PAC" evidence="11">
    <location>
        <begin position="118"/>
        <end position="170"/>
    </location>
</feature>
<dbReference type="SMART" id="SM00387">
    <property type="entry name" value="HATPase_c"/>
    <property type="match status" value="1"/>
</dbReference>